<name>G7GN31_9ACTN</name>
<feature type="region of interest" description="Disordered" evidence="1">
    <location>
        <begin position="1"/>
        <end position="24"/>
    </location>
</feature>
<keyword evidence="3" id="KW-1185">Reference proteome</keyword>
<dbReference type="Proteomes" id="UP000006023">
    <property type="component" value="Unassembled WGS sequence"/>
</dbReference>
<proteinExistence type="predicted"/>
<dbReference type="STRING" id="1075090.GOAMR_25_00430"/>
<organism evidence="2 3">
    <name type="scientific">Gordonia amarae NBRC 15530</name>
    <dbReference type="NCBI Taxonomy" id="1075090"/>
    <lineage>
        <taxon>Bacteria</taxon>
        <taxon>Bacillati</taxon>
        <taxon>Actinomycetota</taxon>
        <taxon>Actinomycetes</taxon>
        <taxon>Mycobacteriales</taxon>
        <taxon>Gordoniaceae</taxon>
        <taxon>Gordonia</taxon>
    </lineage>
</organism>
<accession>G7GN31</accession>
<comment type="caution">
    <text evidence="2">The sequence shown here is derived from an EMBL/GenBank/DDBJ whole genome shotgun (WGS) entry which is preliminary data.</text>
</comment>
<evidence type="ECO:0000313" key="2">
    <source>
        <dbReference type="EMBL" id="GAB05006.1"/>
    </source>
</evidence>
<reference evidence="2 3" key="1">
    <citation type="submission" date="2011-11" db="EMBL/GenBank/DDBJ databases">
        <title>Whole genome shotgun sequence of Gordonia amarae NBRC 15530.</title>
        <authorList>
            <person name="Takarada H."/>
            <person name="Hosoyama A."/>
            <person name="Tsuchikane K."/>
            <person name="Katsumata H."/>
            <person name="Yamazaki S."/>
            <person name="Fujita N."/>
        </authorList>
    </citation>
    <scope>NUCLEOTIDE SEQUENCE [LARGE SCALE GENOMIC DNA]</scope>
    <source>
        <strain evidence="2 3">NBRC 15530</strain>
    </source>
</reference>
<dbReference type="AlphaFoldDB" id="G7GN31"/>
<evidence type="ECO:0000313" key="3">
    <source>
        <dbReference type="Proteomes" id="UP000006023"/>
    </source>
</evidence>
<sequence length="55" mass="6483">MVTRRGYLEYRTNRGTNADRDERARTNDEAITTVRKPVVQRAHVDERVTWTAPRP</sequence>
<gene>
    <name evidence="2" type="ORF">GOAMR_25_00430</name>
</gene>
<evidence type="ECO:0000256" key="1">
    <source>
        <dbReference type="SAM" id="MobiDB-lite"/>
    </source>
</evidence>
<protein>
    <submittedName>
        <fullName evidence="2">Uncharacterized protein</fullName>
    </submittedName>
</protein>
<dbReference type="EMBL" id="BAED01000025">
    <property type="protein sequence ID" value="GAB05006.1"/>
    <property type="molecule type" value="Genomic_DNA"/>
</dbReference>